<protein>
    <submittedName>
        <fullName evidence="9">Uncharacterized protein</fullName>
    </submittedName>
</protein>
<dbReference type="EMBL" id="OZ035845">
    <property type="protein sequence ID" value="CAL1599069.1"/>
    <property type="molecule type" value="Genomic_DNA"/>
</dbReference>
<dbReference type="PANTHER" id="PTHR46613">
    <property type="entry name" value="RADIAL SPOKE HEAD 10 HOMOLOG B-RELATED"/>
    <property type="match status" value="1"/>
</dbReference>
<dbReference type="AlphaFoldDB" id="A0AAV2LAP5"/>
<evidence type="ECO:0000256" key="2">
    <source>
        <dbReference type="ARBA" id="ARBA00004430"/>
    </source>
</evidence>
<evidence type="ECO:0000256" key="6">
    <source>
        <dbReference type="ARBA" id="ARBA00023069"/>
    </source>
</evidence>
<evidence type="ECO:0000313" key="10">
    <source>
        <dbReference type="Proteomes" id="UP001497482"/>
    </source>
</evidence>
<evidence type="ECO:0000313" key="9">
    <source>
        <dbReference type="EMBL" id="CAL1599069.1"/>
    </source>
</evidence>
<keyword evidence="3" id="KW-0963">Cytoplasm</keyword>
<dbReference type="InterPro" id="IPR003409">
    <property type="entry name" value="MORN"/>
</dbReference>
<dbReference type="PANTHER" id="PTHR46613:SF1">
    <property type="entry name" value="RADIAL SPOKE HEAD 10 HOMOLOG B-RELATED"/>
    <property type="match status" value="1"/>
</dbReference>
<proteinExistence type="predicted"/>
<name>A0AAV2LAP5_KNICA</name>
<evidence type="ECO:0000256" key="4">
    <source>
        <dbReference type="ARBA" id="ARBA00022737"/>
    </source>
</evidence>
<evidence type="ECO:0000256" key="5">
    <source>
        <dbReference type="ARBA" id="ARBA00022846"/>
    </source>
</evidence>
<dbReference type="SMART" id="SM00698">
    <property type="entry name" value="MORN"/>
    <property type="match status" value="6"/>
</dbReference>
<dbReference type="Gene3D" id="2.20.110.10">
    <property type="entry name" value="Histone H3 K4-specific methyltransferase SET7/9 N-terminal domain"/>
    <property type="match status" value="3"/>
</dbReference>
<dbReference type="Pfam" id="PF02493">
    <property type="entry name" value="MORN"/>
    <property type="match status" value="5"/>
</dbReference>
<keyword evidence="8" id="KW-0966">Cell projection</keyword>
<evidence type="ECO:0000256" key="3">
    <source>
        <dbReference type="ARBA" id="ARBA00022490"/>
    </source>
</evidence>
<organism evidence="9 10">
    <name type="scientific">Knipowitschia caucasica</name>
    <name type="common">Caucasian dwarf goby</name>
    <name type="synonym">Pomatoschistus caucasicus</name>
    <dbReference type="NCBI Taxonomy" id="637954"/>
    <lineage>
        <taxon>Eukaryota</taxon>
        <taxon>Metazoa</taxon>
        <taxon>Chordata</taxon>
        <taxon>Craniata</taxon>
        <taxon>Vertebrata</taxon>
        <taxon>Euteleostomi</taxon>
        <taxon>Actinopterygii</taxon>
        <taxon>Neopterygii</taxon>
        <taxon>Teleostei</taxon>
        <taxon>Neoteleostei</taxon>
        <taxon>Acanthomorphata</taxon>
        <taxon>Gobiaria</taxon>
        <taxon>Gobiiformes</taxon>
        <taxon>Gobioidei</taxon>
        <taxon>Gobiidae</taxon>
        <taxon>Gobiinae</taxon>
        <taxon>Knipowitschia</taxon>
    </lineage>
</organism>
<keyword evidence="10" id="KW-1185">Reference proteome</keyword>
<accession>A0AAV2LAP5</accession>
<evidence type="ECO:0000256" key="8">
    <source>
        <dbReference type="ARBA" id="ARBA00023273"/>
    </source>
</evidence>
<keyword evidence="6" id="KW-0969">Cilium</keyword>
<dbReference type="SUPFAM" id="SSF82185">
    <property type="entry name" value="Histone H3 K4-specific methyltransferase SET7/9 N-terminal domain"/>
    <property type="match status" value="1"/>
</dbReference>
<comment type="subcellular location">
    <subcellularLocation>
        <location evidence="1">Cell projection</location>
        <location evidence="1">Cilium</location>
        <location evidence="1">Flagellum</location>
    </subcellularLocation>
    <subcellularLocation>
        <location evidence="2">Cytoplasm</location>
        <location evidence="2">Cytoskeleton</location>
        <location evidence="2">Cilium axoneme</location>
    </subcellularLocation>
</comment>
<sequence>MSEREQTSDSRPSRCCSSPLTVNLLIHKYEGETLEGQPHGEGAVSLAGGHMYKGVFSKGLMDEHGVFTWADGSKYEGHFDSNVMMGHGMYSWPDGSTYVGDIYYGIRHGTGTYCGSRGAIYKGQWSQGKRQGKGAIYYNQDKTSWFKGDWVMNKIEGYGVRRYLSGDVYEGEFVDDRMIQLRNDRPLPLLACDASSGLGLNMTLNIDSLQLCLPDRQRWDAELLAVELVVLRHSSDLRGIYSFYSRLGNARSPDNTFMLSWMQLWRLLKDCKVHHHGITLSQIELLTKGALEGSTSPFTGILFYKFLSCLVVVAYHIYHADMTANRDVLANSFSKLMTSNILPNAKNVKGFLFRLQEHTHVALQYCRESWELYQAYRTPAHSMTYRELLLIFKDFHLLDDRLSTSTFMEVISEETPEPSNTSSLLILEITFLEFFDALLGCAVVKCCDERQMNSQECEISKTKNTSQRNISEEAKDTSTIHIERMSDFQLTGLESRNEEERQSTFKNQTGWEQRVHQFFDQVFLNAFEHQLVKKMIKQKDLSLKRQSLKVLTGSQQ</sequence>
<gene>
    <name evidence="9" type="ORF">KC01_LOCUS27398</name>
</gene>
<evidence type="ECO:0000256" key="1">
    <source>
        <dbReference type="ARBA" id="ARBA00004230"/>
    </source>
</evidence>
<keyword evidence="7" id="KW-0206">Cytoskeleton</keyword>
<reference evidence="9 10" key="1">
    <citation type="submission" date="2024-04" db="EMBL/GenBank/DDBJ databases">
        <authorList>
            <person name="Waldvogel A.-M."/>
            <person name="Schoenle A."/>
        </authorList>
    </citation>
    <scope>NUCLEOTIDE SEQUENCE [LARGE SCALE GENOMIC DNA]</scope>
</reference>
<keyword evidence="5" id="KW-0282">Flagellum</keyword>
<keyword evidence="4" id="KW-0677">Repeat</keyword>
<evidence type="ECO:0000256" key="7">
    <source>
        <dbReference type="ARBA" id="ARBA00023212"/>
    </source>
</evidence>
<dbReference type="GO" id="GO:0005930">
    <property type="term" value="C:axoneme"/>
    <property type="evidence" value="ECO:0007669"/>
    <property type="project" value="UniProtKB-SubCell"/>
</dbReference>
<dbReference type="GO" id="GO:0031514">
    <property type="term" value="C:motile cilium"/>
    <property type="evidence" value="ECO:0007669"/>
    <property type="project" value="UniProtKB-SubCell"/>
</dbReference>
<dbReference type="Proteomes" id="UP001497482">
    <property type="component" value="Chromosome 23"/>
</dbReference>